<proteinExistence type="predicted"/>
<keyword evidence="2" id="KW-1185">Reference proteome</keyword>
<evidence type="ECO:0000313" key="2">
    <source>
        <dbReference type="Proteomes" id="UP000449846"/>
    </source>
</evidence>
<dbReference type="SUPFAM" id="SSF88946">
    <property type="entry name" value="Sigma2 domain of RNA polymerase sigma factors"/>
    <property type="match status" value="1"/>
</dbReference>
<dbReference type="GO" id="GO:0003700">
    <property type="term" value="F:DNA-binding transcription factor activity"/>
    <property type="evidence" value="ECO:0007669"/>
    <property type="project" value="InterPro"/>
</dbReference>
<dbReference type="EMBL" id="WMIG01000001">
    <property type="protein sequence ID" value="MTH57625.1"/>
    <property type="molecule type" value="Genomic_DNA"/>
</dbReference>
<dbReference type="RefSeq" id="WP_155037575.1">
    <property type="nucleotide sequence ID" value="NZ_JBHGCD010000006.1"/>
</dbReference>
<accession>A0A844HHG6</accession>
<dbReference type="Proteomes" id="UP000449846">
    <property type="component" value="Unassembled WGS sequence"/>
</dbReference>
<reference evidence="1 2" key="1">
    <citation type="submission" date="2019-11" db="EMBL/GenBank/DDBJ databases">
        <authorList>
            <person name="Dong K."/>
        </authorList>
    </citation>
    <scope>NUCLEOTIDE SEQUENCE [LARGE SCALE GENOMIC DNA]</scope>
    <source>
        <strain evidence="1 2">NBRC 112902</strain>
    </source>
</reference>
<comment type="caution">
    <text evidence="1">The sequence shown here is derived from an EMBL/GenBank/DDBJ whole genome shotgun (WGS) entry which is preliminary data.</text>
</comment>
<gene>
    <name evidence="1" type="ORF">GL300_00195</name>
</gene>
<dbReference type="GO" id="GO:0006352">
    <property type="term" value="P:DNA-templated transcription initiation"/>
    <property type="evidence" value="ECO:0007669"/>
    <property type="project" value="InterPro"/>
</dbReference>
<protein>
    <recommendedName>
        <fullName evidence="3">Sigma-70 region 2</fullName>
    </recommendedName>
</protein>
<dbReference type="InterPro" id="IPR013325">
    <property type="entry name" value="RNA_pol_sigma_r2"/>
</dbReference>
<name>A0A844HHG6_9RHOB</name>
<organism evidence="1 2">
    <name type="scientific">Paracoccus litorisediminis</name>
    <dbReference type="NCBI Taxonomy" id="2006130"/>
    <lineage>
        <taxon>Bacteria</taxon>
        <taxon>Pseudomonadati</taxon>
        <taxon>Pseudomonadota</taxon>
        <taxon>Alphaproteobacteria</taxon>
        <taxon>Rhodobacterales</taxon>
        <taxon>Paracoccaceae</taxon>
        <taxon>Paracoccus</taxon>
    </lineage>
</organism>
<evidence type="ECO:0000313" key="1">
    <source>
        <dbReference type="EMBL" id="MTH57625.1"/>
    </source>
</evidence>
<evidence type="ECO:0008006" key="3">
    <source>
        <dbReference type="Google" id="ProtNLM"/>
    </source>
</evidence>
<dbReference type="OrthoDB" id="582170at2"/>
<sequence length="80" mass="9227">MQKTIIECVPELLDRVKILGLDDDAAEDLVARALTWAIDHLEQFNPRFGLENWLIFISDMLMCEILDRKRPDSNDVARVA</sequence>
<dbReference type="AlphaFoldDB" id="A0A844HHG6"/>